<keyword evidence="4" id="KW-1185">Reference proteome</keyword>
<dbReference type="InterPro" id="IPR032675">
    <property type="entry name" value="LRR_dom_sf"/>
</dbReference>
<accession>D8U8B1</accession>
<feature type="region of interest" description="Disordered" evidence="2">
    <location>
        <begin position="701"/>
        <end position="779"/>
    </location>
</feature>
<evidence type="ECO:0000256" key="2">
    <source>
        <dbReference type="SAM" id="MobiDB-lite"/>
    </source>
</evidence>
<dbReference type="SUPFAM" id="SSF52047">
    <property type="entry name" value="RNI-like"/>
    <property type="match status" value="1"/>
</dbReference>
<gene>
    <name evidence="3" type="ORF">VOLCADRAFT_95758</name>
</gene>
<dbReference type="Gene3D" id="3.80.10.10">
    <property type="entry name" value="Ribonuclease Inhibitor"/>
    <property type="match status" value="1"/>
</dbReference>
<evidence type="ECO:0008006" key="5">
    <source>
        <dbReference type="Google" id="ProtNLM"/>
    </source>
</evidence>
<sequence length="1374" mass="139222">MDTTNSGREGVNAKNPPRLFNKSYDWGTSLTSELLQDHQRRQHQAADVGLAAAQPDEGYGRLSTVPPFTPNTLPQVQLRKRRPLAATGPVATPPLCSARSWTHLLAFSTFTAEASDSQAAGVASSVGSSSIVVWSFLEAADKLASAFPSYDNLSLNFAEPLPLAAAGGGGGATAATIVAEGPAGIGDGNRDGTYRSLEVGSGAVGTWEAAAFNVNNNEPRNQRRQRKLQPPLQQLQLQLQGGNSSAEQHTALAAAAAAATAVGSCRCGPRIPFTSSPDADGDGDADADADGDGDGEDEEMFTVVDALKALEDEAAITAPNGPSRGANPEVCSAGVGACDGVLKGRRRRWRRWRTIPSNAAADAAAAVPYQVGAESSLTQTVTMEPPAQRQPRRGVTAAEADADAALEPCVVPVGSCSPAVAVAAAVAAMAAADGHPRGSSCSAPFQGSLRAHRHVEEAAGGFRSGSRSGESDPDRDGSHRCYHHYSSCNVAMAVERRRPVADEADDGFGALPGSRSLVPERGGSGVPSTPGQADGCCYCLPGSKVGIGSGRGSGRDPPLSAGDWFAGRGGAGPVESMDLANVDEGVAGGLTMTADASAGDSGPGRVSAGEPREGTHGGGGGGGGGGGADGGGFVLVEEWCSTCPLGNAGLRTAVWARLRGTNYRNQPKATDTVAAAATMVTAAAATPMAETAGMADVIIRKKNSRGDDGTDGGTTRGGRGSGDGVSRDGGNGDGSHSRHADGSGCTAHAVIPVRTQTTGDSGGNAVHATHGSSGAQEGKAAAGTAAATAATPAAAAAKGGGGAAKQLASVGASGGGGVAASAGARRAQRTEFSAGVTAIGDARACGDGAMIPAGAGPSATATAAAAAVGGGAATASAGWHGRCADYGGGGGGGTAGVMHLPTPVAASGACVARTPPLLSRLSQLVSLTLAAGLGFPNPQHLDAITSLRSLQCLDMRGAKFMQVDGDASLVARQAWSHISNEHVAVVARCTSLTSLSLNHLHPVSGNQLAALTALNRLTYLALTDALSGNTVHGAHIKVLAEGLPELRSLDISRVTCPPLHLPPQQQQPQQPSTVQGLVAAAAAAAAAAGGGLSSVGRGGAAVVRQVQPVLTSPAPPPPPALPPQQQQEKQPLPSAGYGVAIKARSSSPSAVANLPYWQPWGPVLGLFRRLTSLHLQRLSTRCRGIPPSISRSLHQHLELIGRLGQLRCIRMDQVDIRTRDPDGWTGLSGVHTLESFSYRAWNNPVLSAANLCVLTNDSLAMMAANWPQLQHLSYHGKVALTEKVEEHLAHMSCLTSLEISGTDGTAVRVWRSAATGQLLRTVTLPYTAAAKVSSRNGYVTYSDSDDSGAKSEGSEASVNWMGDTGYVTSEYDAD</sequence>
<feature type="compositionally biased region" description="Gly residues" evidence="2">
    <location>
        <begin position="616"/>
        <end position="625"/>
    </location>
</feature>
<comment type="subcellular location">
    <subcellularLocation>
        <location evidence="1">Cytoplasm</location>
        <location evidence="1">Cytoskeleton</location>
        <location evidence="1">Cilium axoneme</location>
    </subcellularLocation>
</comment>
<feature type="compositionally biased region" description="Acidic residues" evidence="2">
    <location>
        <begin position="279"/>
        <end position="297"/>
    </location>
</feature>
<evidence type="ECO:0000256" key="1">
    <source>
        <dbReference type="ARBA" id="ARBA00004430"/>
    </source>
</evidence>
<dbReference type="EMBL" id="GL378367">
    <property type="protein sequence ID" value="EFJ44109.1"/>
    <property type="molecule type" value="Genomic_DNA"/>
</dbReference>
<feature type="compositionally biased region" description="Gly residues" evidence="2">
    <location>
        <begin position="711"/>
        <end position="733"/>
    </location>
</feature>
<dbReference type="Proteomes" id="UP000001058">
    <property type="component" value="Unassembled WGS sequence"/>
</dbReference>
<proteinExistence type="predicted"/>
<feature type="compositionally biased region" description="Pro residues" evidence="2">
    <location>
        <begin position="1113"/>
        <end position="1122"/>
    </location>
</feature>
<dbReference type="OrthoDB" id="550758at2759"/>
<feature type="region of interest" description="Disordered" evidence="2">
    <location>
        <begin position="457"/>
        <end position="478"/>
    </location>
</feature>
<dbReference type="KEGG" id="vcn:VOLCADRAFT_95758"/>
<feature type="region of interest" description="Disordered" evidence="2">
    <location>
        <begin position="507"/>
        <end position="529"/>
    </location>
</feature>
<reference evidence="3 4" key="1">
    <citation type="journal article" date="2010" name="Science">
        <title>Genomic analysis of organismal complexity in the multicellular green alga Volvox carteri.</title>
        <authorList>
            <person name="Prochnik S.E."/>
            <person name="Umen J."/>
            <person name="Nedelcu A.M."/>
            <person name="Hallmann A."/>
            <person name="Miller S.M."/>
            <person name="Nishii I."/>
            <person name="Ferris P."/>
            <person name="Kuo A."/>
            <person name="Mitros T."/>
            <person name="Fritz-Laylin L.K."/>
            <person name="Hellsten U."/>
            <person name="Chapman J."/>
            <person name="Simakov O."/>
            <person name="Rensing S.A."/>
            <person name="Terry A."/>
            <person name="Pangilinan J."/>
            <person name="Kapitonov V."/>
            <person name="Jurka J."/>
            <person name="Salamov A."/>
            <person name="Shapiro H."/>
            <person name="Schmutz J."/>
            <person name="Grimwood J."/>
            <person name="Lindquist E."/>
            <person name="Lucas S."/>
            <person name="Grigoriev I.V."/>
            <person name="Schmitt R."/>
            <person name="Kirk D."/>
            <person name="Rokhsar D.S."/>
        </authorList>
    </citation>
    <scope>NUCLEOTIDE SEQUENCE [LARGE SCALE GENOMIC DNA]</scope>
    <source>
        <strain evidence="4">f. Nagariensis / Eve</strain>
    </source>
</reference>
<protein>
    <recommendedName>
        <fullName evidence="5">F-box domain-containing protein</fullName>
    </recommendedName>
</protein>
<feature type="region of interest" description="Disordered" evidence="2">
    <location>
        <begin position="595"/>
        <end position="625"/>
    </location>
</feature>
<feature type="region of interest" description="Disordered" evidence="2">
    <location>
        <begin position="1109"/>
        <end position="1134"/>
    </location>
</feature>
<dbReference type="GO" id="GO:0005930">
    <property type="term" value="C:axoneme"/>
    <property type="evidence" value="ECO:0007669"/>
    <property type="project" value="UniProtKB-SubCell"/>
</dbReference>
<feature type="compositionally biased region" description="Low complexity" evidence="2">
    <location>
        <begin position="458"/>
        <end position="468"/>
    </location>
</feature>
<dbReference type="GeneID" id="9621587"/>
<dbReference type="RefSeq" id="XP_002954910.1">
    <property type="nucleotide sequence ID" value="XM_002954864.1"/>
</dbReference>
<evidence type="ECO:0000313" key="3">
    <source>
        <dbReference type="EMBL" id="EFJ44109.1"/>
    </source>
</evidence>
<feature type="region of interest" description="Disordered" evidence="2">
    <location>
        <begin position="273"/>
        <end position="297"/>
    </location>
</feature>
<feature type="compositionally biased region" description="Low complexity" evidence="2">
    <location>
        <begin position="1123"/>
        <end position="1133"/>
    </location>
</feature>
<name>D8U8B1_VOLCA</name>
<feature type="compositionally biased region" description="Basic and acidic residues" evidence="2">
    <location>
        <begin position="469"/>
        <end position="478"/>
    </location>
</feature>
<dbReference type="InParanoid" id="D8U8B1"/>
<evidence type="ECO:0000313" key="4">
    <source>
        <dbReference type="Proteomes" id="UP000001058"/>
    </source>
</evidence>
<organism evidence="4">
    <name type="scientific">Volvox carteri f. nagariensis</name>
    <dbReference type="NCBI Taxonomy" id="3068"/>
    <lineage>
        <taxon>Eukaryota</taxon>
        <taxon>Viridiplantae</taxon>
        <taxon>Chlorophyta</taxon>
        <taxon>core chlorophytes</taxon>
        <taxon>Chlorophyceae</taxon>
        <taxon>CS clade</taxon>
        <taxon>Chlamydomonadales</taxon>
        <taxon>Volvocaceae</taxon>
        <taxon>Volvox</taxon>
    </lineage>
</organism>